<dbReference type="Pfam" id="PF13671">
    <property type="entry name" value="AAA_33"/>
    <property type="match status" value="1"/>
</dbReference>
<gene>
    <name evidence="1" type="ORF">SAMD00023353_1400160</name>
</gene>
<dbReference type="SUPFAM" id="SSF52540">
    <property type="entry name" value="P-loop containing nucleoside triphosphate hydrolases"/>
    <property type="match status" value="1"/>
</dbReference>
<sequence>MSGTPGLGKTTTANLLASRIDAVAIPHDNIRSLLLNSGVSFAEAGMMAYDLNWVFAENAIRQGLSVIVDAPCLYPQILDYGHALAWAHGYKYYYVELHADPGNLAMLDNRLHARVGPLRAQRTAADDVPRDASPLLTSLFLMHQRLRRMY</sequence>
<keyword evidence="2" id="KW-1185">Reference proteome</keyword>
<dbReference type="GO" id="GO:0005524">
    <property type="term" value="F:ATP binding"/>
    <property type="evidence" value="ECO:0007669"/>
    <property type="project" value="UniProtKB-KW"/>
</dbReference>
<dbReference type="PANTHER" id="PTHR37807:SF3">
    <property type="entry name" value="OS07G0160300 PROTEIN"/>
    <property type="match status" value="1"/>
</dbReference>
<dbReference type="Gene3D" id="3.40.50.300">
    <property type="entry name" value="P-loop containing nucleotide triphosphate hydrolases"/>
    <property type="match status" value="1"/>
</dbReference>
<reference evidence="1" key="1">
    <citation type="submission" date="2016-03" db="EMBL/GenBank/DDBJ databases">
        <title>Draft genome sequence of Rosellinia necatrix.</title>
        <authorList>
            <person name="Kanematsu S."/>
        </authorList>
    </citation>
    <scope>NUCLEOTIDE SEQUENCE [LARGE SCALE GENOMIC DNA]</scope>
    <source>
        <strain evidence="1">W97</strain>
    </source>
</reference>
<dbReference type="PANTHER" id="PTHR37807">
    <property type="entry name" value="OS07G0160300 PROTEIN"/>
    <property type="match status" value="1"/>
</dbReference>
<dbReference type="EMBL" id="DF977459">
    <property type="protein sequence ID" value="GAP85734.1"/>
    <property type="molecule type" value="Genomic_DNA"/>
</dbReference>
<organism evidence="1">
    <name type="scientific">Rosellinia necatrix</name>
    <name type="common">White root-rot fungus</name>
    <dbReference type="NCBI Taxonomy" id="77044"/>
    <lineage>
        <taxon>Eukaryota</taxon>
        <taxon>Fungi</taxon>
        <taxon>Dikarya</taxon>
        <taxon>Ascomycota</taxon>
        <taxon>Pezizomycotina</taxon>
        <taxon>Sordariomycetes</taxon>
        <taxon>Xylariomycetidae</taxon>
        <taxon>Xylariales</taxon>
        <taxon>Xylariaceae</taxon>
        <taxon>Rosellinia</taxon>
    </lineage>
</organism>
<evidence type="ECO:0000313" key="1">
    <source>
        <dbReference type="EMBL" id="GAP85734.1"/>
    </source>
</evidence>
<protein>
    <submittedName>
        <fullName evidence="1">Putative ATP-binding protein</fullName>
    </submittedName>
</protein>
<accession>A0A1W2TCN8</accession>
<dbReference type="OrthoDB" id="3231855at2759"/>
<dbReference type="STRING" id="77044.A0A1W2TCN8"/>
<dbReference type="Proteomes" id="UP000054516">
    <property type="component" value="Unassembled WGS sequence"/>
</dbReference>
<keyword evidence="1" id="KW-0547">Nucleotide-binding</keyword>
<evidence type="ECO:0000313" key="2">
    <source>
        <dbReference type="Proteomes" id="UP000054516"/>
    </source>
</evidence>
<dbReference type="AlphaFoldDB" id="A0A1W2TCN8"/>
<name>A0A1W2TCN8_ROSNE</name>
<dbReference type="InterPro" id="IPR027417">
    <property type="entry name" value="P-loop_NTPase"/>
</dbReference>
<keyword evidence="1" id="KW-0067">ATP-binding</keyword>
<proteinExistence type="predicted"/>